<organism evidence="4">
    <name type="scientific">marine sediment metagenome</name>
    <dbReference type="NCBI Taxonomy" id="412755"/>
    <lineage>
        <taxon>unclassified sequences</taxon>
        <taxon>metagenomes</taxon>
        <taxon>ecological metagenomes</taxon>
    </lineage>
</organism>
<evidence type="ECO:0000256" key="1">
    <source>
        <dbReference type="ARBA" id="ARBA00022679"/>
    </source>
</evidence>
<dbReference type="InterPro" id="IPR011611">
    <property type="entry name" value="PfkB_dom"/>
</dbReference>
<dbReference type="Gene3D" id="3.40.1190.20">
    <property type="match status" value="1"/>
</dbReference>
<dbReference type="Pfam" id="PF00294">
    <property type="entry name" value="PfkB"/>
    <property type="match status" value="1"/>
</dbReference>
<dbReference type="PROSITE" id="PS00584">
    <property type="entry name" value="PFKB_KINASES_2"/>
    <property type="match status" value="1"/>
</dbReference>
<comment type="caution">
    <text evidence="4">The sequence shown here is derived from an EMBL/GenBank/DDBJ whole genome shotgun (WGS) entry which is preliminary data.</text>
</comment>
<proteinExistence type="predicted"/>
<dbReference type="EMBL" id="BARV01005821">
    <property type="protein sequence ID" value="GAI03989.1"/>
    <property type="molecule type" value="Genomic_DNA"/>
</dbReference>
<dbReference type="GO" id="GO:0005829">
    <property type="term" value="C:cytosol"/>
    <property type="evidence" value="ECO:0007669"/>
    <property type="project" value="TreeGrafter"/>
</dbReference>
<dbReference type="SUPFAM" id="SSF53613">
    <property type="entry name" value="Ribokinase-like"/>
    <property type="match status" value="1"/>
</dbReference>
<evidence type="ECO:0000259" key="3">
    <source>
        <dbReference type="Pfam" id="PF00294"/>
    </source>
</evidence>
<reference evidence="4" key="1">
    <citation type="journal article" date="2014" name="Front. Microbiol.">
        <title>High frequency of phylogenetically diverse reductive dehalogenase-homologous genes in deep subseafloor sedimentary metagenomes.</title>
        <authorList>
            <person name="Kawai M."/>
            <person name="Futagami T."/>
            <person name="Toyoda A."/>
            <person name="Takaki Y."/>
            <person name="Nishi S."/>
            <person name="Hori S."/>
            <person name="Arai W."/>
            <person name="Tsubouchi T."/>
            <person name="Morono Y."/>
            <person name="Uchiyama I."/>
            <person name="Ito T."/>
            <person name="Fujiyama A."/>
            <person name="Inagaki F."/>
            <person name="Takami H."/>
        </authorList>
    </citation>
    <scope>NUCLEOTIDE SEQUENCE</scope>
    <source>
        <strain evidence="4">Expedition CK06-06</strain>
    </source>
</reference>
<evidence type="ECO:0000313" key="4">
    <source>
        <dbReference type="EMBL" id="GAI03989.1"/>
    </source>
</evidence>
<feature type="domain" description="Carbohydrate kinase PfkB" evidence="3">
    <location>
        <begin position="5"/>
        <end position="127"/>
    </location>
</feature>
<keyword evidence="2" id="KW-0418">Kinase</keyword>
<accession>X1MCD4</accession>
<dbReference type="InterPro" id="IPR002173">
    <property type="entry name" value="Carboh/pur_kinase_PfkB_CS"/>
</dbReference>
<name>X1MCD4_9ZZZZ</name>
<dbReference type="PANTHER" id="PTHR10584">
    <property type="entry name" value="SUGAR KINASE"/>
    <property type="match status" value="1"/>
</dbReference>
<dbReference type="AlphaFoldDB" id="X1MCD4"/>
<dbReference type="InterPro" id="IPR029056">
    <property type="entry name" value="Ribokinase-like"/>
</dbReference>
<sequence>MFPGELLRLVDIFTPNEIETASLVGFNNIDSWDKASDAAHIFLKKGVRHSVIKMGSRGFLLTNQKFEQIYPSIPVEAIDTIGAGDAFNGALAVALNEGKTINEAVQWGNAAGAFAATKKGTQTAMPSRSELMVMLGKI</sequence>
<dbReference type="GO" id="GO:0016301">
    <property type="term" value="F:kinase activity"/>
    <property type="evidence" value="ECO:0007669"/>
    <property type="project" value="UniProtKB-KW"/>
</dbReference>
<keyword evidence="1" id="KW-0808">Transferase</keyword>
<gene>
    <name evidence="4" type="ORF">S06H3_11842</name>
</gene>
<evidence type="ECO:0000256" key="2">
    <source>
        <dbReference type="ARBA" id="ARBA00022777"/>
    </source>
</evidence>
<protein>
    <recommendedName>
        <fullName evidence="3">Carbohydrate kinase PfkB domain-containing protein</fullName>
    </recommendedName>
</protein>
<dbReference type="PANTHER" id="PTHR10584:SF166">
    <property type="entry name" value="RIBOKINASE"/>
    <property type="match status" value="1"/>
</dbReference>